<dbReference type="Proteomes" id="UP000269396">
    <property type="component" value="Unassembled WGS sequence"/>
</dbReference>
<evidence type="ECO:0000256" key="1">
    <source>
        <dbReference type="SAM" id="MobiDB-lite"/>
    </source>
</evidence>
<name>A0A3P8GBP8_9TREM</name>
<protein>
    <submittedName>
        <fullName evidence="2">Uncharacterized protein</fullName>
    </submittedName>
</protein>
<organism evidence="2 3">
    <name type="scientific">Schistosoma mattheei</name>
    <dbReference type="NCBI Taxonomy" id="31246"/>
    <lineage>
        <taxon>Eukaryota</taxon>
        <taxon>Metazoa</taxon>
        <taxon>Spiralia</taxon>
        <taxon>Lophotrochozoa</taxon>
        <taxon>Platyhelminthes</taxon>
        <taxon>Trematoda</taxon>
        <taxon>Digenea</taxon>
        <taxon>Strigeidida</taxon>
        <taxon>Schistosomatoidea</taxon>
        <taxon>Schistosomatidae</taxon>
        <taxon>Schistosoma</taxon>
    </lineage>
</organism>
<proteinExistence type="predicted"/>
<accession>A0A3P8GBP8</accession>
<dbReference type="AlphaFoldDB" id="A0A3P8GBP8"/>
<gene>
    <name evidence="2" type="ORF">SMTD_LOCUS13792</name>
</gene>
<feature type="region of interest" description="Disordered" evidence="1">
    <location>
        <begin position="1"/>
        <end position="39"/>
    </location>
</feature>
<sequence>MSSETFKTKPKLKAAKKKSNLNKIGFNETNKPDEAVQTL</sequence>
<reference evidence="2 3" key="1">
    <citation type="submission" date="2018-11" db="EMBL/GenBank/DDBJ databases">
        <authorList>
            <consortium name="Pathogen Informatics"/>
        </authorList>
    </citation>
    <scope>NUCLEOTIDE SEQUENCE [LARGE SCALE GENOMIC DNA]</scope>
    <source>
        <strain>Denwood</strain>
        <strain evidence="3">Zambia</strain>
    </source>
</reference>
<dbReference type="EMBL" id="UZAL01033903">
    <property type="protein sequence ID" value="VDP64345.1"/>
    <property type="molecule type" value="Genomic_DNA"/>
</dbReference>
<feature type="compositionally biased region" description="Basic residues" evidence="1">
    <location>
        <begin position="8"/>
        <end position="20"/>
    </location>
</feature>
<feature type="compositionally biased region" description="Basic and acidic residues" evidence="1">
    <location>
        <begin position="30"/>
        <end position="39"/>
    </location>
</feature>
<keyword evidence="3" id="KW-1185">Reference proteome</keyword>
<evidence type="ECO:0000313" key="3">
    <source>
        <dbReference type="Proteomes" id="UP000269396"/>
    </source>
</evidence>
<evidence type="ECO:0000313" key="2">
    <source>
        <dbReference type="EMBL" id="VDP64345.1"/>
    </source>
</evidence>